<gene>
    <name evidence="5" type="ORF">HO173_004230</name>
</gene>
<dbReference type="PROSITE" id="PS50088">
    <property type="entry name" value="ANK_REPEAT"/>
    <property type="match status" value="2"/>
</dbReference>
<dbReference type="SMART" id="SM00248">
    <property type="entry name" value="ANK"/>
    <property type="match status" value="6"/>
</dbReference>
<proteinExistence type="predicted"/>
<feature type="repeat" description="ANK" evidence="3">
    <location>
        <begin position="159"/>
        <end position="191"/>
    </location>
</feature>
<evidence type="ECO:0000256" key="1">
    <source>
        <dbReference type="ARBA" id="ARBA00022737"/>
    </source>
</evidence>
<evidence type="ECO:0000256" key="2">
    <source>
        <dbReference type="ARBA" id="ARBA00023043"/>
    </source>
</evidence>
<evidence type="ECO:0000313" key="6">
    <source>
        <dbReference type="Proteomes" id="UP000578531"/>
    </source>
</evidence>
<dbReference type="EMBL" id="JACCJC010000014">
    <property type="protein sequence ID" value="KAF6237340.1"/>
    <property type="molecule type" value="Genomic_DNA"/>
</dbReference>
<dbReference type="InterPro" id="IPR036770">
    <property type="entry name" value="Ankyrin_rpt-contain_sf"/>
</dbReference>
<sequence length="461" mass="50051">MGFEELNDLTRGALLYGHLQQQVVVATNKTKPPLRLDGVSGDEDFHAIVEDRHATLEDPATPLSDKEFGSILQEIGIILQGRNVIRAFVALLSFKIRPDSRTQAPADAVDCYKKSERLTEQIELNFLEDDLSWAAWYGAEEVVGTLVRVGAKIDRTDAAGYTALHRAARKNNGEIVRHLLKANATTEIGSLAGSTALHGVFLWKNSTLSREHQLQTSRVVRMLMEGEANVDATADDGQSVLWTAAQTGSTTHVQIGLDNGADANRLDDFGNSPLSLAAGSGYEDVVAVLLPIIKDINTEKVEGYTALLVAVSGRYDRIVDVLLDAGPHIAPQEPGLHSHLIPESERISGSPQSGPDAASASAEPHSDPQLTGASLQAVSDSVSSGRHSIITYKDAKEIQGEENLGRLKAWVLARATSAAQNREEVTRLKDLVNERVSKWADEIAEIPLKRIEKLMQGLEWT</sequence>
<name>A0A8H6FZ12_9LECA</name>
<evidence type="ECO:0008006" key="7">
    <source>
        <dbReference type="Google" id="ProtNLM"/>
    </source>
</evidence>
<dbReference type="SUPFAM" id="SSF48403">
    <property type="entry name" value="Ankyrin repeat"/>
    <property type="match status" value="1"/>
</dbReference>
<feature type="repeat" description="ANK" evidence="3">
    <location>
        <begin position="236"/>
        <end position="268"/>
    </location>
</feature>
<evidence type="ECO:0000256" key="3">
    <source>
        <dbReference type="PROSITE-ProRule" id="PRU00023"/>
    </source>
</evidence>
<dbReference type="Gene3D" id="1.25.40.20">
    <property type="entry name" value="Ankyrin repeat-containing domain"/>
    <property type="match status" value="2"/>
</dbReference>
<feature type="region of interest" description="Disordered" evidence="4">
    <location>
        <begin position="344"/>
        <end position="374"/>
    </location>
</feature>
<accession>A0A8H6FZ12</accession>
<dbReference type="PROSITE" id="PS50297">
    <property type="entry name" value="ANK_REP_REGION"/>
    <property type="match status" value="1"/>
</dbReference>
<dbReference type="InterPro" id="IPR002110">
    <property type="entry name" value="Ankyrin_rpt"/>
</dbReference>
<dbReference type="Pfam" id="PF12796">
    <property type="entry name" value="Ank_2"/>
    <property type="match status" value="2"/>
</dbReference>
<dbReference type="PANTHER" id="PTHR24198:SF165">
    <property type="entry name" value="ANKYRIN REPEAT-CONTAINING PROTEIN-RELATED"/>
    <property type="match status" value="1"/>
</dbReference>
<protein>
    <recommendedName>
        <fullName evidence="7">Ankyrin repeat protein</fullName>
    </recommendedName>
</protein>
<dbReference type="RefSeq" id="XP_037166664.1">
    <property type="nucleotide sequence ID" value="XM_037306154.1"/>
</dbReference>
<dbReference type="PANTHER" id="PTHR24198">
    <property type="entry name" value="ANKYRIN REPEAT AND PROTEIN KINASE DOMAIN-CONTAINING PROTEIN"/>
    <property type="match status" value="1"/>
</dbReference>
<dbReference type="AlphaFoldDB" id="A0A8H6FZ12"/>
<keyword evidence="6" id="KW-1185">Reference proteome</keyword>
<evidence type="ECO:0000256" key="4">
    <source>
        <dbReference type="SAM" id="MobiDB-lite"/>
    </source>
</evidence>
<keyword evidence="1" id="KW-0677">Repeat</keyword>
<comment type="caution">
    <text evidence="5">The sequence shown here is derived from an EMBL/GenBank/DDBJ whole genome shotgun (WGS) entry which is preliminary data.</text>
</comment>
<dbReference type="OrthoDB" id="539213at2759"/>
<dbReference type="GeneID" id="59285895"/>
<reference evidence="5 6" key="1">
    <citation type="journal article" date="2020" name="Genomics">
        <title>Complete, high-quality genomes from long-read metagenomic sequencing of two wolf lichen thalli reveals enigmatic genome architecture.</title>
        <authorList>
            <person name="McKenzie S.K."/>
            <person name="Walston R.F."/>
            <person name="Allen J.L."/>
        </authorList>
    </citation>
    <scope>NUCLEOTIDE SEQUENCE [LARGE SCALE GENOMIC DNA]</scope>
    <source>
        <strain evidence="5">WasteWater2</strain>
    </source>
</reference>
<organism evidence="5 6">
    <name type="scientific">Letharia columbiana</name>
    <dbReference type="NCBI Taxonomy" id="112416"/>
    <lineage>
        <taxon>Eukaryota</taxon>
        <taxon>Fungi</taxon>
        <taxon>Dikarya</taxon>
        <taxon>Ascomycota</taxon>
        <taxon>Pezizomycotina</taxon>
        <taxon>Lecanoromycetes</taxon>
        <taxon>OSLEUM clade</taxon>
        <taxon>Lecanoromycetidae</taxon>
        <taxon>Lecanorales</taxon>
        <taxon>Lecanorineae</taxon>
        <taxon>Parmeliaceae</taxon>
        <taxon>Letharia</taxon>
    </lineage>
</organism>
<keyword evidence="2 3" id="KW-0040">ANK repeat</keyword>
<evidence type="ECO:0000313" key="5">
    <source>
        <dbReference type="EMBL" id="KAF6237340.1"/>
    </source>
</evidence>
<dbReference type="Proteomes" id="UP000578531">
    <property type="component" value="Unassembled WGS sequence"/>
</dbReference>